<proteinExistence type="predicted"/>
<keyword evidence="3" id="KW-0560">Oxidoreductase</keyword>
<protein>
    <submittedName>
        <fullName evidence="4">Precorrin-6A/cobalt-precorrin-6A reductase</fullName>
    </submittedName>
</protein>
<keyword evidence="5" id="KW-1185">Reference proteome</keyword>
<keyword evidence="2" id="KW-0169">Cobalamin biosynthesis</keyword>
<dbReference type="PANTHER" id="PTHR36925">
    <property type="entry name" value="COBALT-PRECORRIN-6A REDUCTASE"/>
    <property type="match status" value="1"/>
</dbReference>
<dbReference type="PANTHER" id="PTHR36925:SF1">
    <property type="entry name" value="COBALT-PRECORRIN-6A REDUCTASE"/>
    <property type="match status" value="1"/>
</dbReference>
<dbReference type="Proteomes" id="UP000184052">
    <property type="component" value="Unassembled WGS sequence"/>
</dbReference>
<organism evidence="4 5">
    <name type="scientific">Dethiosulfatibacter aminovorans DSM 17477</name>
    <dbReference type="NCBI Taxonomy" id="1121476"/>
    <lineage>
        <taxon>Bacteria</taxon>
        <taxon>Bacillati</taxon>
        <taxon>Bacillota</taxon>
        <taxon>Tissierellia</taxon>
        <taxon>Dethiosulfatibacter</taxon>
    </lineage>
</organism>
<evidence type="ECO:0000313" key="4">
    <source>
        <dbReference type="EMBL" id="SHI43233.1"/>
    </source>
</evidence>
<evidence type="ECO:0000313" key="5">
    <source>
        <dbReference type="Proteomes" id="UP000184052"/>
    </source>
</evidence>
<accession>A0A1M6B443</accession>
<dbReference type="PROSITE" id="PS51014">
    <property type="entry name" value="COBK_CBIJ"/>
    <property type="match status" value="1"/>
</dbReference>
<dbReference type="InterPro" id="IPR003723">
    <property type="entry name" value="Precorrin-6x_reduct"/>
</dbReference>
<evidence type="ECO:0000256" key="2">
    <source>
        <dbReference type="ARBA" id="ARBA00022573"/>
    </source>
</evidence>
<reference evidence="4 5" key="1">
    <citation type="submission" date="2016-11" db="EMBL/GenBank/DDBJ databases">
        <authorList>
            <person name="Jaros S."/>
            <person name="Januszkiewicz K."/>
            <person name="Wedrychowicz H."/>
        </authorList>
    </citation>
    <scope>NUCLEOTIDE SEQUENCE [LARGE SCALE GENOMIC DNA]</scope>
    <source>
        <strain evidence="4 5">DSM 17477</strain>
    </source>
</reference>
<dbReference type="STRING" id="1121476.SAMN02745751_00342"/>
<dbReference type="NCBIfam" id="TIGR00715">
    <property type="entry name" value="precor6x_red"/>
    <property type="match status" value="1"/>
</dbReference>
<dbReference type="RefSeq" id="WP_073046121.1">
    <property type="nucleotide sequence ID" value="NZ_FQZL01000004.1"/>
</dbReference>
<dbReference type="Pfam" id="PF02571">
    <property type="entry name" value="CbiJ"/>
    <property type="match status" value="1"/>
</dbReference>
<dbReference type="GO" id="GO:0009236">
    <property type="term" value="P:cobalamin biosynthetic process"/>
    <property type="evidence" value="ECO:0007669"/>
    <property type="project" value="UniProtKB-UniPathway"/>
</dbReference>
<dbReference type="GO" id="GO:0016994">
    <property type="term" value="F:precorrin-6A reductase activity"/>
    <property type="evidence" value="ECO:0007669"/>
    <property type="project" value="InterPro"/>
</dbReference>
<evidence type="ECO:0000256" key="1">
    <source>
        <dbReference type="ARBA" id="ARBA00004953"/>
    </source>
</evidence>
<evidence type="ECO:0000256" key="3">
    <source>
        <dbReference type="ARBA" id="ARBA00023002"/>
    </source>
</evidence>
<dbReference type="EMBL" id="FQZL01000004">
    <property type="protein sequence ID" value="SHI43233.1"/>
    <property type="molecule type" value="Genomic_DNA"/>
</dbReference>
<name>A0A1M6B443_9FIRM</name>
<gene>
    <name evidence="4" type="ORF">SAMN02745751_00342</name>
</gene>
<sequence length="253" mass="28843">MILIFSGIKDGREIASDLAGSGYETILSTLTEHGVAMVEEMDNLETIYGQMDVEKIEEFIGERNVQAVVDATHPYAEIISNNIEKACSNAGTRLFKYIRPEIPLGEKVNVYEDIESLCVNLKTTEGNILLTTGSRKLEEYTKHLPVERLYVRVLPIRKSMEKVWDLGFKSNQIIAMQGPFSEEFNREIYKQCHIEHMVLKNSGPNGGTRQKIESALESNIETHLLDRPIADGEWFEDKKTLIKNIMDYLEELK</sequence>
<dbReference type="AlphaFoldDB" id="A0A1M6B443"/>
<dbReference type="UniPathway" id="UPA00148"/>
<comment type="pathway">
    <text evidence="1">Cofactor biosynthesis; adenosylcobalamin biosynthesis.</text>
</comment>
<dbReference type="OrthoDB" id="9780707at2"/>